<dbReference type="InterPro" id="IPR038586">
    <property type="entry name" value="Tctex-1-like_sf"/>
</dbReference>
<dbReference type="OrthoDB" id="10059120at2759"/>
<evidence type="ECO:0000313" key="3">
    <source>
        <dbReference type="Proteomes" id="UP000806378"/>
    </source>
</evidence>
<dbReference type="Proteomes" id="UP000806378">
    <property type="component" value="Unassembled WGS sequence"/>
</dbReference>
<gene>
    <name evidence="2" type="ORF">BT93_L0131</name>
</gene>
<keyword evidence="3" id="KW-1185">Reference proteome</keyword>
<dbReference type="Pfam" id="PF03645">
    <property type="entry name" value="Tctex-1"/>
    <property type="match status" value="1"/>
</dbReference>
<reference evidence="2" key="1">
    <citation type="submission" date="2020-05" db="EMBL/GenBank/DDBJ databases">
        <title>WGS assembly of Corymbia citriodora subspecies variegata.</title>
        <authorList>
            <person name="Barry K."/>
            <person name="Hundley H."/>
            <person name="Shu S."/>
            <person name="Jenkins J."/>
            <person name="Grimwood J."/>
            <person name="Baten A."/>
        </authorList>
    </citation>
    <scope>NUCLEOTIDE SEQUENCE</scope>
    <source>
        <strain evidence="2">CV2-018</strain>
    </source>
</reference>
<dbReference type="Gramene" id="rna-gnl|WGS:JABURB|Cocit.L0131.1">
    <property type="protein sequence ID" value="cds-KAF7845898.1"/>
    <property type="gene ID" value="gene-BT93_L0131"/>
</dbReference>
<dbReference type="GO" id="GO:0045505">
    <property type="term" value="F:dynein intermediate chain binding"/>
    <property type="evidence" value="ECO:0007669"/>
    <property type="project" value="TreeGrafter"/>
</dbReference>
<dbReference type="GO" id="GO:0005868">
    <property type="term" value="C:cytoplasmic dynein complex"/>
    <property type="evidence" value="ECO:0007669"/>
    <property type="project" value="TreeGrafter"/>
</dbReference>
<dbReference type="Gene3D" id="3.30.1140.40">
    <property type="entry name" value="Tctex-1"/>
    <property type="match status" value="1"/>
</dbReference>
<organism evidence="2 3">
    <name type="scientific">Corymbia citriodora subsp. variegata</name>
    <dbReference type="NCBI Taxonomy" id="360336"/>
    <lineage>
        <taxon>Eukaryota</taxon>
        <taxon>Viridiplantae</taxon>
        <taxon>Streptophyta</taxon>
        <taxon>Embryophyta</taxon>
        <taxon>Tracheophyta</taxon>
        <taxon>Spermatophyta</taxon>
        <taxon>Magnoliopsida</taxon>
        <taxon>eudicotyledons</taxon>
        <taxon>Gunneridae</taxon>
        <taxon>Pentapetalae</taxon>
        <taxon>rosids</taxon>
        <taxon>malvids</taxon>
        <taxon>Myrtales</taxon>
        <taxon>Myrtaceae</taxon>
        <taxon>Myrtoideae</taxon>
        <taxon>Eucalypteae</taxon>
        <taxon>Corymbia</taxon>
    </lineage>
</organism>
<comment type="caution">
    <text evidence="2">The sequence shown here is derived from an EMBL/GenBank/DDBJ whole genome shotgun (WGS) entry which is preliminary data.</text>
</comment>
<feature type="region of interest" description="Disordered" evidence="1">
    <location>
        <begin position="87"/>
        <end position="106"/>
    </location>
</feature>
<dbReference type="GO" id="GO:0005737">
    <property type="term" value="C:cytoplasm"/>
    <property type="evidence" value="ECO:0007669"/>
    <property type="project" value="TreeGrafter"/>
</dbReference>
<dbReference type="PANTHER" id="PTHR21255">
    <property type="entry name" value="T-COMPLEX-ASSOCIATED-TESTIS-EXPRESSED 1/ DYNEIN LIGHT CHAIN"/>
    <property type="match status" value="1"/>
</dbReference>
<dbReference type="EMBL" id="MU098230">
    <property type="protein sequence ID" value="KAF7845898.1"/>
    <property type="molecule type" value="Genomic_DNA"/>
</dbReference>
<protein>
    <recommendedName>
        <fullName evidence="4">Dynein light chain</fullName>
    </recommendedName>
</protein>
<dbReference type="InterPro" id="IPR005334">
    <property type="entry name" value="Tctex-1-like"/>
</dbReference>
<dbReference type="GO" id="GO:0007018">
    <property type="term" value="P:microtubule-based movement"/>
    <property type="evidence" value="ECO:0007669"/>
    <property type="project" value="TreeGrafter"/>
</dbReference>
<dbReference type="PANTHER" id="PTHR21255:SF4">
    <property type="entry name" value="DYNEIN LIGHT CHAIN TCTEX-TYPE"/>
    <property type="match status" value="1"/>
</dbReference>
<evidence type="ECO:0008006" key="4">
    <source>
        <dbReference type="Google" id="ProtNLM"/>
    </source>
</evidence>
<evidence type="ECO:0000256" key="1">
    <source>
        <dbReference type="SAM" id="MobiDB-lite"/>
    </source>
</evidence>
<evidence type="ECO:0000313" key="2">
    <source>
        <dbReference type="EMBL" id="KAF7845898.1"/>
    </source>
</evidence>
<dbReference type="AlphaFoldDB" id="A0A8T0CES3"/>
<proteinExistence type="predicted"/>
<name>A0A8T0CES3_CORYI</name>
<sequence length="150" mass="16052">MVSSKAPLAHPQLEKIAQEACSSVFSDVTSYTHDSTNDWNTSIIQTILADIVKQASSTPGSTDTNGTMSHQPAWKFIVNSTIIQNRPGSHKESGLNGTSDVESAGKRGLHSAAGAYWDNERDGMWSYKYDAASAGIDVLVSVCWISTGEA</sequence>
<accession>A0A8T0CES3</accession>